<keyword evidence="2" id="KW-1185">Reference proteome</keyword>
<name>A0ACC1CIM1_9NEOP</name>
<proteinExistence type="predicted"/>
<protein>
    <submittedName>
        <fullName evidence="1">Uncharacterized protein</fullName>
    </submittedName>
</protein>
<reference evidence="1 2" key="1">
    <citation type="journal article" date="2021" name="Front. Genet.">
        <title>Chromosome-Level Genome Assembly Reveals Significant Gene Expansion in the Toll and IMD Signaling Pathways of Dendrolimus kikuchii.</title>
        <authorList>
            <person name="Zhou J."/>
            <person name="Wu P."/>
            <person name="Xiong Z."/>
            <person name="Liu N."/>
            <person name="Zhao N."/>
            <person name="Ji M."/>
            <person name="Qiu Y."/>
            <person name="Yang B."/>
        </authorList>
    </citation>
    <scope>NUCLEOTIDE SEQUENCE [LARGE SCALE GENOMIC DNA]</scope>
    <source>
        <strain evidence="1">Ann1</strain>
    </source>
</reference>
<organism evidence="1 2">
    <name type="scientific">Dendrolimus kikuchii</name>
    <dbReference type="NCBI Taxonomy" id="765133"/>
    <lineage>
        <taxon>Eukaryota</taxon>
        <taxon>Metazoa</taxon>
        <taxon>Ecdysozoa</taxon>
        <taxon>Arthropoda</taxon>
        <taxon>Hexapoda</taxon>
        <taxon>Insecta</taxon>
        <taxon>Pterygota</taxon>
        <taxon>Neoptera</taxon>
        <taxon>Endopterygota</taxon>
        <taxon>Lepidoptera</taxon>
        <taxon>Glossata</taxon>
        <taxon>Ditrysia</taxon>
        <taxon>Bombycoidea</taxon>
        <taxon>Lasiocampidae</taxon>
        <taxon>Dendrolimus</taxon>
    </lineage>
</organism>
<dbReference type="Proteomes" id="UP000824533">
    <property type="component" value="Linkage Group LG24"/>
</dbReference>
<sequence length="250" mass="27519">MCNRNTDNVPQGFLDILDAEDESDSDYELIQDESEHLDCPDSVQTSFVLVDKTLQAGSYMLVDGVLKPAPESMLIEEDFSFSNTDGEEDEAHSEVSWASSPVTLRGSLQPDAGDEPVASCSGISFPCGSLQFGADDEPVASSARRRSGIHRRGIRGRRGRGNCLNSGSSGESVGLRRSVWSRGKLLVECYVTDEDLPQPLREEIVMLNNTERTIPQQEIGDIHIKRESEDANDDYASIRDCDVSRVRSSK</sequence>
<comment type="caution">
    <text evidence="1">The sequence shown here is derived from an EMBL/GenBank/DDBJ whole genome shotgun (WGS) entry which is preliminary data.</text>
</comment>
<evidence type="ECO:0000313" key="2">
    <source>
        <dbReference type="Proteomes" id="UP000824533"/>
    </source>
</evidence>
<evidence type="ECO:0000313" key="1">
    <source>
        <dbReference type="EMBL" id="KAJ0171294.1"/>
    </source>
</evidence>
<gene>
    <name evidence="1" type="ORF">K1T71_012844</name>
</gene>
<accession>A0ACC1CIM1</accession>
<dbReference type="EMBL" id="CM034410">
    <property type="protein sequence ID" value="KAJ0171294.1"/>
    <property type="molecule type" value="Genomic_DNA"/>
</dbReference>